<keyword evidence="2" id="KW-0472">Membrane</keyword>
<evidence type="ECO:0000256" key="1">
    <source>
        <dbReference type="SAM" id="MobiDB-lite"/>
    </source>
</evidence>
<proteinExistence type="predicted"/>
<feature type="transmembrane region" description="Helical" evidence="2">
    <location>
        <begin position="21"/>
        <end position="40"/>
    </location>
</feature>
<comment type="caution">
    <text evidence="3">The sequence shown here is derived from an EMBL/GenBank/DDBJ whole genome shotgun (WGS) entry which is preliminary data.</text>
</comment>
<keyword evidence="2" id="KW-1133">Transmembrane helix</keyword>
<dbReference type="Proteomes" id="UP000799772">
    <property type="component" value="Unassembled WGS sequence"/>
</dbReference>
<reference evidence="3" key="1">
    <citation type="journal article" date="2020" name="Stud. Mycol.">
        <title>101 Dothideomycetes genomes: a test case for predicting lifestyles and emergence of pathogens.</title>
        <authorList>
            <person name="Haridas S."/>
            <person name="Albert R."/>
            <person name="Binder M."/>
            <person name="Bloem J."/>
            <person name="Labutti K."/>
            <person name="Salamov A."/>
            <person name="Andreopoulos B."/>
            <person name="Baker S."/>
            <person name="Barry K."/>
            <person name="Bills G."/>
            <person name="Bluhm B."/>
            <person name="Cannon C."/>
            <person name="Castanera R."/>
            <person name="Culley D."/>
            <person name="Daum C."/>
            <person name="Ezra D."/>
            <person name="Gonzalez J."/>
            <person name="Henrissat B."/>
            <person name="Kuo A."/>
            <person name="Liang C."/>
            <person name="Lipzen A."/>
            <person name="Lutzoni F."/>
            <person name="Magnuson J."/>
            <person name="Mondo S."/>
            <person name="Nolan M."/>
            <person name="Ohm R."/>
            <person name="Pangilinan J."/>
            <person name="Park H.-J."/>
            <person name="Ramirez L."/>
            <person name="Alfaro M."/>
            <person name="Sun H."/>
            <person name="Tritt A."/>
            <person name="Yoshinaga Y."/>
            <person name="Zwiers L.-H."/>
            <person name="Turgeon B."/>
            <person name="Goodwin S."/>
            <person name="Spatafora J."/>
            <person name="Crous P."/>
            <person name="Grigoriev I."/>
        </authorList>
    </citation>
    <scope>NUCLEOTIDE SEQUENCE</scope>
    <source>
        <strain evidence="3">CBS 133067</strain>
    </source>
</reference>
<feature type="region of interest" description="Disordered" evidence="1">
    <location>
        <begin position="495"/>
        <end position="515"/>
    </location>
</feature>
<evidence type="ECO:0000313" key="3">
    <source>
        <dbReference type="EMBL" id="KAF2093156.1"/>
    </source>
</evidence>
<keyword evidence="2" id="KW-0812">Transmembrane</keyword>
<dbReference type="AlphaFoldDB" id="A0A9P4I1B3"/>
<sequence>MPVQRTIFGRPVVLHMPPRRFQILFAFIIFLLTTIILFSGPENVKEKVEEATEKILEGIPASIHNPFAASSHKPPVQDNSTSGESSWFSDWKWRHPFSSSVTFDENRSVLPPLKNRPYVYTYYESKNKKDNAALDAEEKLLLIWRRAWWAQGFRPVVLVPADAMNNPLYEKLQILKTQEFPDALEYDISRWLAWGHMGTGVLANWLALPMAPYDDKLLSFLRRGEYPGVIRYDGLQNSLFCGESGAINDLLTSTLDKSNDLIAAMSVIDAADKSKYTSDPQHDAIALYDLKSIRANYKAVDETLTREGGQAEGLVMLGALINAHLHIVWQNTFSAGIAVVKALRHMTTVLEPAMHIAKSLQKCSPSPVANSCPPNRKCQPCEAHEIEIRELSTYKNQSNLFVISAVPHPYTAATLDNWKPSIDIPFIRRESARDPWLFAVTKELLGPAVSSQSRIVHFKDAVAGEHGASHSLWLTAERETHKDLNWIFGFDLPALPEPPPTNTTAAEDEASTESADVPLLDEEIRPGEPKEREIKQERQMLKAARAALRSRSGKMMRLKGAVEMWNLADTEAWKFTRAFSARRRVERLRWEEEEKKFAGAEKGRGAKWW</sequence>
<accession>A0A9P4I1B3</accession>
<protein>
    <submittedName>
        <fullName evidence="3">Uncharacterized protein</fullName>
    </submittedName>
</protein>
<name>A0A9P4I1B3_9PEZI</name>
<dbReference type="PANTHER" id="PTHR42055:SF1">
    <property type="entry name" value="YALI0E03476P"/>
    <property type="match status" value="1"/>
</dbReference>
<dbReference type="OrthoDB" id="5312133at2759"/>
<evidence type="ECO:0000256" key="2">
    <source>
        <dbReference type="SAM" id="Phobius"/>
    </source>
</evidence>
<keyword evidence="4" id="KW-1185">Reference proteome</keyword>
<gene>
    <name evidence="3" type="ORF">NA57DRAFT_61679</name>
</gene>
<organism evidence="3 4">
    <name type="scientific">Rhizodiscina lignyota</name>
    <dbReference type="NCBI Taxonomy" id="1504668"/>
    <lineage>
        <taxon>Eukaryota</taxon>
        <taxon>Fungi</taxon>
        <taxon>Dikarya</taxon>
        <taxon>Ascomycota</taxon>
        <taxon>Pezizomycotina</taxon>
        <taxon>Dothideomycetes</taxon>
        <taxon>Pleosporomycetidae</taxon>
        <taxon>Aulographales</taxon>
        <taxon>Rhizodiscinaceae</taxon>
        <taxon>Rhizodiscina</taxon>
    </lineage>
</organism>
<dbReference type="PANTHER" id="PTHR42055">
    <property type="entry name" value="YALI0E03476P"/>
    <property type="match status" value="1"/>
</dbReference>
<dbReference type="EMBL" id="ML978139">
    <property type="protein sequence ID" value="KAF2093156.1"/>
    <property type="molecule type" value="Genomic_DNA"/>
</dbReference>
<evidence type="ECO:0000313" key="4">
    <source>
        <dbReference type="Proteomes" id="UP000799772"/>
    </source>
</evidence>